<dbReference type="PANTHER" id="PTHR45339:SF5">
    <property type="entry name" value="HISTIDINE KINASE"/>
    <property type="match status" value="1"/>
</dbReference>
<dbReference type="SUPFAM" id="SSF52172">
    <property type="entry name" value="CheY-like"/>
    <property type="match status" value="1"/>
</dbReference>
<dbReference type="Gene3D" id="3.30.565.10">
    <property type="entry name" value="Histidine kinase-like ATPase, C-terminal domain"/>
    <property type="match status" value="1"/>
</dbReference>
<dbReference type="SMART" id="SM00448">
    <property type="entry name" value="REC"/>
    <property type="match status" value="1"/>
</dbReference>
<evidence type="ECO:0000313" key="7">
    <source>
        <dbReference type="EMBL" id="ODR99434.1"/>
    </source>
</evidence>
<dbReference type="PROSITE" id="PS50109">
    <property type="entry name" value="HIS_KIN"/>
    <property type="match status" value="1"/>
</dbReference>
<dbReference type="InterPro" id="IPR003594">
    <property type="entry name" value="HATPase_dom"/>
</dbReference>
<evidence type="ECO:0000313" key="8">
    <source>
        <dbReference type="Proteomes" id="UP000094501"/>
    </source>
</evidence>
<dbReference type="STRING" id="1774968.AUC68_05560"/>
<dbReference type="PANTHER" id="PTHR45339">
    <property type="entry name" value="HYBRID SIGNAL TRANSDUCTION HISTIDINE KINASE J"/>
    <property type="match status" value="1"/>
</dbReference>
<dbReference type="Pfam" id="PF00072">
    <property type="entry name" value="Response_reg"/>
    <property type="match status" value="1"/>
</dbReference>
<dbReference type="Gene3D" id="3.40.50.2300">
    <property type="match status" value="1"/>
</dbReference>
<evidence type="ECO:0000256" key="2">
    <source>
        <dbReference type="ARBA" id="ARBA00012438"/>
    </source>
</evidence>
<comment type="catalytic activity">
    <reaction evidence="1">
        <text>ATP + protein L-histidine = ADP + protein N-phospho-L-histidine.</text>
        <dbReference type="EC" id="2.7.13.3"/>
    </reaction>
</comment>
<gene>
    <name evidence="7" type="ORF">AUC68_05560</name>
</gene>
<dbReference type="InterPro" id="IPR001789">
    <property type="entry name" value="Sig_transdc_resp-reg_receiver"/>
</dbReference>
<dbReference type="SMART" id="SM00387">
    <property type="entry name" value="HATPase_c"/>
    <property type="match status" value="1"/>
</dbReference>
<dbReference type="RefSeq" id="WP_069437372.1">
    <property type="nucleotide sequence ID" value="NZ_LPWG01000011.1"/>
</dbReference>
<evidence type="ECO:0000256" key="3">
    <source>
        <dbReference type="ARBA" id="ARBA00022553"/>
    </source>
</evidence>
<feature type="modified residue" description="4-aspartylphosphate" evidence="4">
    <location>
        <position position="390"/>
    </location>
</feature>
<feature type="domain" description="Histidine kinase" evidence="5">
    <location>
        <begin position="45"/>
        <end position="259"/>
    </location>
</feature>
<evidence type="ECO:0000256" key="4">
    <source>
        <dbReference type="PROSITE-ProRule" id="PRU00169"/>
    </source>
</evidence>
<dbReference type="PRINTS" id="PR00344">
    <property type="entry name" value="BCTRLSENSOR"/>
</dbReference>
<feature type="domain" description="Response regulatory" evidence="6">
    <location>
        <begin position="341"/>
        <end position="458"/>
    </location>
</feature>
<dbReference type="GO" id="GO:0000160">
    <property type="term" value="P:phosphorelay signal transduction system"/>
    <property type="evidence" value="ECO:0007669"/>
    <property type="project" value="InterPro"/>
</dbReference>
<dbReference type="GO" id="GO:0004673">
    <property type="term" value="F:protein histidine kinase activity"/>
    <property type="evidence" value="ECO:0007669"/>
    <property type="project" value="UniProtKB-EC"/>
</dbReference>
<dbReference type="Proteomes" id="UP000094501">
    <property type="component" value="Unassembled WGS sequence"/>
</dbReference>
<dbReference type="Pfam" id="PF02518">
    <property type="entry name" value="HATPase_c"/>
    <property type="match status" value="1"/>
</dbReference>
<evidence type="ECO:0000256" key="1">
    <source>
        <dbReference type="ARBA" id="ARBA00000085"/>
    </source>
</evidence>
<keyword evidence="8" id="KW-1185">Reference proteome</keyword>
<dbReference type="Gene3D" id="1.10.287.130">
    <property type="match status" value="1"/>
</dbReference>
<organism evidence="7 8">
    <name type="scientific">Methyloceanibacter methanicus</name>
    <dbReference type="NCBI Taxonomy" id="1774968"/>
    <lineage>
        <taxon>Bacteria</taxon>
        <taxon>Pseudomonadati</taxon>
        <taxon>Pseudomonadota</taxon>
        <taxon>Alphaproteobacteria</taxon>
        <taxon>Hyphomicrobiales</taxon>
        <taxon>Hyphomicrobiaceae</taxon>
        <taxon>Methyloceanibacter</taxon>
    </lineage>
</organism>
<name>A0A1E3W0U7_9HYPH</name>
<dbReference type="EMBL" id="LPWG01000011">
    <property type="protein sequence ID" value="ODR99434.1"/>
    <property type="molecule type" value="Genomic_DNA"/>
</dbReference>
<dbReference type="EC" id="2.7.13.3" evidence="2"/>
<dbReference type="InterPro" id="IPR011006">
    <property type="entry name" value="CheY-like_superfamily"/>
</dbReference>
<evidence type="ECO:0000259" key="5">
    <source>
        <dbReference type="PROSITE" id="PS50109"/>
    </source>
</evidence>
<evidence type="ECO:0000259" key="6">
    <source>
        <dbReference type="PROSITE" id="PS50110"/>
    </source>
</evidence>
<dbReference type="AlphaFoldDB" id="A0A1E3W0U7"/>
<comment type="caution">
    <text evidence="7">The sequence shown here is derived from an EMBL/GenBank/DDBJ whole genome shotgun (WGS) entry which is preliminary data.</text>
</comment>
<sequence length="466" mass="48973">MQGNVFRADDLFGQIEGLVAQLETERQARLAAEAASAGTLGLIDIVSKKLRPPMESVSALTDRILDGPLSLAQRRDAETLSHSMHRILSALTEVLDFSTLQSGEADFSVESFDFHALVREVASALQACAAARGLTSSVDMAANCPRYIVGDAMRVRQVLMALMETSIQATAEGSIRLYVSVNDAVSPVTIRFDITDTSTGFTPEQLAALFQPSTDTTRSDGGLGLPIAQRIAEAMGGGVACDSALGQGALYWFTFKALIAEKETGMPTGQNGNVSAAPVVSEPAAHDALDLDAADAVASEGAAPGSLEAERAVAEMLDAPMPPSPPESAPKAAHADALSGHVLLIEDNTVNRLLIGAYLDEFGLTFDVAETGAAALLCLDQRAYDLVLMDTVLPDYRGLQLAQRIRSMESPSAHIPIVALATLKDNEDEQAYVEAGVNASVDKPIQGRELYAALVPLVPAGSAVIA</sequence>
<dbReference type="CDD" id="cd17546">
    <property type="entry name" value="REC_hyHK_CKI1_RcsC-like"/>
    <property type="match status" value="1"/>
</dbReference>
<protein>
    <recommendedName>
        <fullName evidence="2">histidine kinase</fullName>
        <ecNumber evidence="2">2.7.13.3</ecNumber>
    </recommendedName>
</protein>
<reference evidence="7 8" key="1">
    <citation type="journal article" date="2016" name="Environ. Microbiol.">
        <title>New Methyloceanibacter diversity from North Sea sediments includes methanotroph containing solely the soluble methane monooxygenase.</title>
        <authorList>
            <person name="Vekeman B."/>
            <person name="Kerckhof F.M."/>
            <person name="Cremers G."/>
            <person name="de Vos P."/>
            <person name="Vandamme P."/>
            <person name="Boon N."/>
            <person name="Op den Camp H.J."/>
            <person name="Heylen K."/>
        </authorList>
    </citation>
    <scope>NUCLEOTIDE SEQUENCE [LARGE SCALE GENOMIC DNA]</scope>
    <source>
        <strain evidence="7 8">R-67174</strain>
    </source>
</reference>
<dbReference type="OrthoDB" id="9801651at2"/>
<dbReference type="InterPro" id="IPR005467">
    <property type="entry name" value="His_kinase_dom"/>
</dbReference>
<proteinExistence type="predicted"/>
<dbReference type="SUPFAM" id="SSF55874">
    <property type="entry name" value="ATPase domain of HSP90 chaperone/DNA topoisomerase II/histidine kinase"/>
    <property type="match status" value="1"/>
</dbReference>
<accession>A0A1E3W0U7</accession>
<dbReference type="InterPro" id="IPR036890">
    <property type="entry name" value="HATPase_C_sf"/>
</dbReference>
<keyword evidence="3 4" id="KW-0597">Phosphoprotein</keyword>
<dbReference type="PROSITE" id="PS50110">
    <property type="entry name" value="RESPONSE_REGULATORY"/>
    <property type="match status" value="1"/>
</dbReference>
<dbReference type="InterPro" id="IPR004358">
    <property type="entry name" value="Sig_transdc_His_kin-like_C"/>
</dbReference>